<evidence type="ECO:0000256" key="1">
    <source>
        <dbReference type="ARBA" id="ARBA00007613"/>
    </source>
</evidence>
<dbReference type="EMBL" id="JAMBOL010000018">
    <property type="protein sequence ID" value="MCM3715607.1"/>
    <property type="molecule type" value="Genomic_DNA"/>
</dbReference>
<feature type="compositionally biased region" description="Acidic residues" evidence="3">
    <location>
        <begin position="29"/>
        <end position="41"/>
    </location>
</feature>
<dbReference type="GO" id="GO:0015562">
    <property type="term" value="F:efflux transmembrane transporter activity"/>
    <property type="evidence" value="ECO:0007669"/>
    <property type="project" value="InterPro"/>
</dbReference>
<evidence type="ECO:0000256" key="4">
    <source>
        <dbReference type="SAM" id="SignalP"/>
    </source>
</evidence>
<evidence type="ECO:0000313" key="5">
    <source>
        <dbReference type="EMBL" id="MCM3715607.1"/>
    </source>
</evidence>
<accession>A0A9X2DSF1</accession>
<name>A0A9X2DSF1_9BACI</name>
<evidence type="ECO:0000256" key="2">
    <source>
        <dbReference type="SAM" id="Coils"/>
    </source>
</evidence>
<gene>
    <name evidence="5" type="ORF">M3202_16190</name>
</gene>
<dbReference type="SUPFAM" id="SSF56954">
    <property type="entry name" value="Outer membrane efflux proteins (OEP)"/>
    <property type="match status" value="1"/>
</dbReference>
<evidence type="ECO:0000256" key="3">
    <source>
        <dbReference type="SAM" id="MobiDB-lite"/>
    </source>
</evidence>
<feature type="coiled-coil region" evidence="2">
    <location>
        <begin position="193"/>
        <end position="255"/>
    </location>
</feature>
<comment type="caution">
    <text evidence="5">The sequence shown here is derived from an EMBL/GenBank/DDBJ whole genome shotgun (WGS) entry which is preliminary data.</text>
</comment>
<feature type="coiled-coil region" evidence="2">
    <location>
        <begin position="84"/>
        <end position="167"/>
    </location>
</feature>
<protein>
    <submittedName>
        <fullName evidence="5">TolC family protein</fullName>
    </submittedName>
</protein>
<dbReference type="RefSeq" id="WP_251224341.1">
    <property type="nucleotide sequence ID" value="NZ_JAMBOL010000018.1"/>
</dbReference>
<dbReference type="Gene3D" id="1.20.1600.10">
    <property type="entry name" value="Outer membrane efflux proteins (OEP)"/>
    <property type="match status" value="2"/>
</dbReference>
<feature type="region of interest" description="Disordered" evidence="3">
    <location>
        <begin position="29"/>
        <end position="54"/>
    </location>
</feature>
<dbReference type="Pfam" id="PF02321">
    <property type="entry name" value="OEP"/>
    <property type="match status" value="1"/>
</dbReference>
<dbReference type="InterPro" id="IPR003423">
    <property type="entry name" value="OMP_efflux"/>
</dbReference>
<feature type="signal peptide" evidence="4">
    <location>
        <begin position="1"/>
        <end position="24"/>
    </location>
</feature>
<keyword evidence="4" id="KW-0732">Signal</keyword>
<proteinExistence type="inferred from homology"/>
<comment type="similarity">
    <text evidence="1">Belongs to the outer membrane factor (OMF) (TC 1.B.17) family.</text>
</comment>
<feature type="coiled-coil region" evidence="2">
    <location>
        <begin position="328"/>
        <end position="387"/>
    </location>
</feature>
<organism evidence="5 6">
    <name type="scientific">Halalkalibacter oceani</name>
    <dbReference type="NCBI Taxonomy" id="1653776"/>
    <lineage>
        <taxon>Bacteria</taxon>
        <taxon>Bacillati</taxon>
        <taxon>Bacillota</taxon>
        <taxon>Bacilli</taxon>
        <taxon>Bacillales</taxon>
        <taxon>Bacillaceae</taxon>
        <taxon>Halalkalibacter</taxon>
    </lineage>
</organism>
<dbReference type="Proteomes" id="UP001139179">
    <property type="component" value="Unassembled WGS sequence"/>
</dbReference>
<evidence type="ECO:0000313" key="6">
    <source>
        <dbReference type="Proteomes" id="UP001139179"/>
    </source>
</evidence>
<reference evidence="5" key="1">
    <citation type="submission" date="2022-05" db="EMBL/GenBank/DDBJ databases">
        <title>Comparative Genomics of Spacecraft Associated Microbes.</title>
        <authorList>
            <person name="Tran M.T."/>
            <person name="Wright A."/>
            <person name="Seuylemezian A."/>
            <person name="Eisen J."/>
            <person name="Coil D."/>
        </authorList>
    </citation>
    <scope>NUCLEOTIDE SEQUENCE</scope>
    <source>
        <strain evidence="5">214.1.1</strain>
    </source>
</reference>
<sequence length="440" mass="50654">MKKSATVGLAFLLATSSIAPVAFADEASDEVLEEEVSEDVQEGEKAEEGSEEEEIELVTSLSLEQALERALEDNSSLMLLNYQLEILENQEGNTNLDYRDLEKDIEDLEDALDNLMERRRNLDPFDPSYIGERIGLGQEWNAMNDQLEMLEDTIEQLEDALEQLRSGQVTLVYNQDEARESIKMATAMTFTQLLMTEEQLELQRKSIDVLETEIANLDRQRELGLISFNEFNTEARELRIQKSDLEQEEKKYHHDLAEFALDLGLVYHPDFSLEPIELSSSALPEQETDTNELIENSFQYKAQLEAIEMAKYERERVYDDEDSSSYQKNEADLNVKVEEENLAQLKLNAEAAIRQLYFDIEDSYQAIQDAQRDLDYARYDYNMLERRYQLGLMSKATFEQAAIQIDQAELAHEMAKYSYFLVTQQLKALEAGVLPQQGQS</sequence>
<keyword evidence="6" id="KW-1185">Reference proteome</keyword>
<keyword evidence="2" id="KW-0175">Coiled coil</keyword>
<feature type="chain" id="PRO_5040811063" evidence="4">
    <location>
        <begin position="25"/>
        <end position="440"/>
    </location>
</feature>
<dbReference type="AlphaFoldDB" id="A0A9X2DSF1"/>